<dbReference type="RefSeq" id="WP_130142169.1">
    <property type="nucleotide sequence ID" value="NZ_SGIT01000002.1"/>
</dbReference>
<evidence type="ECO:0000313" key="1">
    <source>
        <dbReference type="EMBL" id="RZF60251.1"/>
    </source>
</evidence>
<reference evidence="1 2" key="1">
    <citation type="submission" date="2019-02" db="EMBL/GenBank/DDBJ databases">
        <authorList>
            <person name="Li Y."/>
        </authorList>
    </citation>
    <scope>NUCLEOTIDE SEQUENCE [LARGE SCALE GENOMIC DNA]</scope>
    <source>
        <strain evidence="1 2">30C10-4-7</strain>
    </source>
</reference>
<protein>
    <submittedName>
        <fullName evidence="1">Uncharacterized protein</fullName>
    </submittedName>
</protein>
<accession>A0A4Q6XK43</accession>
<keyword evidence="2" id="KW-1185">Reference proteome</keyword>
<name>A0A4Q6XK43_9SPHI</name>
<dbReference type="OrthoDB" id="9767721at2"/>
<comment type="caution">
    <text evidence="1">The sequence shown here is derived from an EMBL/GenBank/DDBJ whole genome shotgun (WGS) entry which is preliminary data.</text>
</comment>
<proteinExistence type="predicted"/>
<gene>
    <name evidence="1" type="ORF">EWE74_14180</name>
</gene>
<dbReference type="EMBL" id="SGIT01000002">
    <property type="protein sequence ID" value="RZF60251.1"/>
    <property type="molecule type" value="Genomic_DNA"/>
</dbReference>
<organism evidence="1 2">
    <name type="scientific">Sphingobacterium corticibacterium</name>
    <dbReference type="NCBI Taxonomy" id="2484746"/>
    <lineage>
        <taxon>Bacteria</taxon>
        <taxon>Pseudomonadati</taxon>
        <taxon>Bacteroidota</taxon>
        <taxon>Sphingobacteriia</taxon>
        <taxon>Sphingobacteriales</taxon>
        <taxon>Sphingobacteriaceae</taxon>
        <taxon>Sphingobacterium</taxon>
    </lineage>
</organism>
<evidence type="ECO:0000313" key="2">
    <source>
        <dbReference type="Proteomes" id="UP000292855"/>
    </source>
</evidence>
<dbReference type="Proteomes" id="UP000292855">
    <property type="component" value="Unassembled WGS sequence"/>
</dbReference>
<dbReference type="AlphaFoldDB" id="A0A4Q6XK43"/>
<sequence>MEKEEFRNMLLDAIDEDHHHEVEAWLENAERGFERIADAMNWPVEQIRDFYKLIGFEIKVAQAQEDIGKQ</sequence>